<accession>A0A5Q2TMG7</accession>
<dbReference type="SUPFAM" id="SSF55781">
    <property type="entry name" value="GAF domain-like"/>
    <property type="match status" value="1"/>
</dbReference>
<evidence type="ECO:0000313" key="2">
    <source>
        <dbReference type="EMBL" id="QGH36139.1"/>
    </source>
</evidence>
<organism evidence="2 3">
    <name type="scientific">Gracilibacillus salitolerans</name>
    <dbReference type="NCBI Taxonomy" id="2663022"/>
    <lineage>
        <taxon>Bacteria</taxon>
        <taxon>Bacillati</taxon>
        <taxon>Bacillota</taxon>
        <taxon>Bacilli</taxon>
        <taxon>Bacillales</taxon>
        <taxon>Bacillaceae</taxon>
        <taxon>Gracilibacillus</taxon>
    </lineage>
</organism>
<dbReference type="AlphaFoldDB" id="A0A5Q2TMG7"/>
<dbReference type="Pfam" id="PF01590">
    <property type="entry name" value="GAF"/>
    <property type="match status" value="1"/>
</dbReference>
<name>A0A5Q2TMG7_9BACI</name>
<reference evidence="2 3" key="1">
    <citation type="submission" date="2019-11" db="EMBL/GenBank/DDBJ databases">
        <title>Gracilibacillus salitolerans sp. nov., a moderate halophile isolated from a saline soil in northwest China.</title>
        <authorList>
            <person name="Gan L."/>
        </authorList>
    </citation>
    <scope>NUCLEOTIDE SEQUENCE [LARGE SCALE GENOMIC DNA]</scope>
    <source>
        <strain evidence="2 3">SCU50</strain>
    </source>
</reference>
<dbReference type="PANTHER" id="PTHR46663">
    <property type="entry name" value="DIGUANYLATE CYCLASE DGCT-RELATED"/>
    <property type="match status" value="1"/>
</dbReference>
<evidence type="ECO:0000259" key="1">
    <source>
        <dbReference type="PROSITE" id="PS50887"/>
    </source>
</evidence>
<dbReference type="Gene3D" id="3.30.450.40">
    <property type="match status" value="1"/>
</dbReference>
<dbReference type="SUPFAM" id="SSF55073">
    <property type="entry name" value="Nucleotide cyclase"/>
    <property type="match status" value="1"/>
</dbReference>
<dbReference type="InterPro" id="IPR003018">
    <property type="entry name" value="GAF"/>
</dbReference>
<dbReference type="InterPro" id="IPR029787">
    <property type="entry name" value="Nucleotide_cyclase"/>
</dbReference>
<evidence type="ECO:0000313" key="3">
    <source>
        <dbReference type="Proteomes" id="UP000339690"/>
    </source>
</evidence>
<dbReference type="InterPro" id="IPR052163">
    <property type="entry name" value="DGC-Regulatory_Protein"/>
</dbReference>
<dbReference type="Gene3D" id="3.30.70.270">
    <property type="match status" value="1"/>
</dbReference>
<gene>
    <name evidence="2" type="ORF">GI584_19730</name>
</gene>
<dbReference type="SMART" id="SM00267">
    <property type="entry name" value="GGDEF"/>
    <property type="match status" value="1"/>
</dbReference>
<dbReference type="Pfam" id="PF00990">
    <property type="entry name" value="GGDEF"/>
    <property type="match status" value="1"/>
</dbReference>
<dbReference type="EMBL" id="CP045915">
    <property type="protein sequence ID" value="QGH36139.1"/>
    <property type="molecule type" value="Genomic_DNA"/>
</dbReference>
<sequence length="302" mass="33898">MEHRVVQDLLELVNQSFDDKRLFLGKTTDETFSIVKMLGEDGREVEEFSNLTMDLKESFCQLIYLGEQEPLIINDTSKHPVTKGLAITAQANVGAYMGVPVFYKDGKMFGTLCVIGSEAVSFTEEDEEILEKFSRLFSYVLELEKLASIDSLTNLHNRHYLYENFPDIKNKKAIMLLDLDNFKEVNDTYGHDVGDLVLKEAASRINLQIGSNDTLARIGGDEFAIVITEENKKPLAAIATDIIHALSEWNNYPVAVSISASIGISMIDEENVTNIQIALKEADTAMYEAKRNGKKTFIFETC</sequence>
<keyword evidence="3" id="KW-1185">Reference proteome</keyword>
<dbReference type="Proteomes" id="UP000339690">
    <property type="component" value="Chromosome"/>
</dbReference>
<proteinExistence type="predicted"/>
<feature type="domain" description="GGDEF" evidence="1">
    <location>
        <begin position="170"/>
        <end position="302"/>
    </location>
</feature>
<dbReference type="RefSeq" id="WP_153792315.1">
    <property type="nucleotide sequence ID" value="NZ_CP045915.1"/>
</dbReference>
<dbReference type="InterPro" id="IPR043128">
    <property type="entry name" value="Rev_trsase/Diguanyl_cyclase"/>
</dbReference>
<dbReference type="NCBIfam" id="TIGR00254">
    <property type="entry name" value="GGDEF"/>
    <property type="match status" value="1"/>
</dbReference>
<dbReference type="SMART" id="SM00065">
    <property type="entry name" value="GAF"/>
    <property type="match status" value="1"/>
</dbReference>
<dbReference type="KEGG" id="grc:GI584_19730"/>
<dbReference type="CDD" id="cd01949">
    <property type="entry name" value="GGDEF"/>
    <property type="match status" value="1"/>
</dbReference>
<protein>
    <submittedName>
        <fullName evidence="2">Diguanylate cyclase</fullName>
    </submittedName>
</protein>
<dbReference type="PROSITE" id="PS50887">
    <property type="entry name" value="GGDEF"/>
    <property type="match status" value="1"/>
</dbReference>
<dbReference type="InterPro" id="IPR029016">
    <property type="entry name" value="GAF-like_dom_sf"/>
</dbReference>
<dbReference type="InterPro" id="IPR000160">
    <property type="entry name" value="GGDEF_dom"/>
</dbReference>
<dbReference type="PANTHER" id="PTHR46663:SF4">
    <property type="entry name" value="DIGUANYLATE CYCLASE DGCT-RELATED"/>
    <property type="match status" value="1"/>
</dbReference>